<keyword evidence="9 16" id="KW-1133">Transmembrane helix</keyword>
<evidence type="ECO:0000256" key="12">
    <source>
        <dbReference type="ARBA" id="ARBA00024143"/>
    </source>
</evidence>
<evidence type="ECO:0000256" key="13">
    <source>
        <dbReference type="ARBA" id="ARBA00045250"/>
    </source>
</evidence>
<comment type="similarity">
    <text evidence="2 15">Belongs to the mitochondrial carrier (TC 2.A.29) family.</text>
</comment>
<keyword evidence="7" id="KW-0677">Repeat</keyword>
<dbReference type="PRINTS" id="PR00926">
    <property type="entry name" value="MITOCARRIER"/>
</dbReference>
<proteinExistence type="inferred from homology"/>
<feature type="repeat" description="Solcar" evidence="14">
    <location>
        <begin position="213"/>
        <end position="298"/>
    </location>
</feature>
<dbReference type="GO" id="GO:0005743">
    <property type="term" value="C:mitochondrial inner membrane"/>
    <property type="evidence" value="ECO:0007669"/>
    <property type="project" value="UniProtKB-SubCell"/>
</dbReference>
<dbReference type="InterPro" id="IPR023395">
    <property type="entry name" value="MCP_dom_sf"/>
</dbReference>
<comment type="caution">
    <text evidence="16">Lacks conserved residue(s) required for the propagation of feature annotation.</text>
</comment>
<feature type="transmembrane region" description="Helical" evidence="16">
    <location>
        <begin position="215"/>
        <end position="234"/>
    </location>
</feature>
<evidence type="ECO:0000256" key="4">
    <source>
        <dbReference type="ARBA" id="ARBA00022448"/>
    </source>
</evidence>
<evidence type="ECO:0000256" key="15">
    <source>
        <dbReference type="RuleBase" id="RU000488"/>
    </source>
</evidence>
<dbReference type="PANTHER" id="PTHR45635">
    <property type="entry name" value="ADP,ATP CARRIER PROTEIN 1-RELATED-RELATED"/>
    <property type="match status" value="1"/>
</dbReference>
<organism evidence="17">
    <name type="scientific">Lygus hesperus</name>
    <name type="common">Western plant bug</name>
    <dbReference type="NCBI Taxonomy" id="30085"/>
    <lineage>
        <taxon>Eukaryota</taxon>
        <taxon>Metazoa</taxon>
        <taxon>Ecdysozoa</taxon>
        <taxon>Arthropoda</taxon>
        <taxon>Hexapoda</taxon>
        <taxon>Insecta</taxon>
        <taxon>Pterygota</taxon>
        <taxon>Neoptera</taxon>
        <taxon>Paraneoptera</taxon>
        <taxon>Hemiptera</taxon>
        <taxon>Heteroptera</taxon>
        <taxon>Panheteroptera</taxon>
        <taxon>Cimicomorpha</taxon>
        <taxon>Miridae</taxon>
        <taxon>Mirini</taxon>
        <taxon>Lygus</taxon>
    </lineage>
</organism>
<keyword evidence="4 15" id="KW-0813">Transport</keyword>
<dbReference type="AlphaFoldDB" id="A0A146LJ27"/>
<protein>
    <recommendedName>
        <fullName evidence="16">ADP/ATP translocase</fullName>
    </recommendedName>
    <alternativeName>
        <fullName evidence="16">ADP,ATP carrier protein</fullName>
    </alternativeName>
</protein>
<evidence type="ECO:0000256" key="5">
    <source>
        <dbReference type="ARBA" id="ARBA00022449"/>
    </source>
</evidence>
<keyword evidence="8" id="KW-0999">Mitochondrion inner membrane</keyword>
<comment type="function">
    <text evidence="13">ADP:ATP antiporter that mediates import of ADP into the mitochondrial matrix for ATP synthesis, and export of ATP out to fuel the cell. Cycles between the cytoplasmic-open state (c-state) and the matrix-open state (m-state): operates by the alternating access mechanism with a single substrate-binding site intermittently exposed to either the cytosolic (c-state) or matrix (m-state) side of the inner mitochondrial membrane.</text>
</comment>
<comment type="catalytic activity">
    <reaction evidence="12">
        <text>ADP(in) + ATP(out) = ADP(out) + ATP(in)</text>
        <dbReference type="Rhea" id="RHEA:34999"/>
        <dbReference type="ChEBI" id="CHEBI:30616"/>
        <dbReference type="ChEBI" id="CHEBI:456216"/>
    </reaction>
    <physiologicalReaction direction="left-to-right" evidence="12">
        <dbReference type="Rhea" id="RHEA:35000"/>
    </physiologicalReaction>
</comment>
<dbReference type="GO" id="GO:0140021">
    <property type="term" value="P:mitochondrial ADP transmembrane transport"/>
    <property type="evidence" value="ECO:0007669"/>
    <property type="project" value="InterPro"/>
</dbReference>
<keyword evidence="5" id="KW-0050">Antiport</keyword>
<dbReference type="InterPro" id="IPR018108">
    <property type="entry name" value="MCP_transmembrane"/>
</dbReference>
<evidence type="ECO:0000256" key="7">
    <source>
        <dbReference type="ARBA" id="ARBA00022737"/>
    </source>
</evidence>
<sequence>MRHDSKENNDREPVVFIVNILSTSVASIISRTATAPLDRVKLILQTRDLKPKYQNQPRLGITFTLMKTIVRKQGFPGLWRGNVMNIYKNLPSQALIFSVQGFYYRRLVSHRPAHQVTSNQVLLYSSIAGGAAAATTIASFYPIYLCQTIVSSHAGSLRKAKFSSLFGCARVIQKEFGPRGFYTGFLSVTASVTMNRSVYFGVYDFFKKLYDAESSIFRFAGGLMSTTVAGFVAYPMETIGRRMAVNSIHNQPSSFNDTIKQILTTYGFSGLYRGSLVNVLRSFGGALLLVLHDDIYEIMMKYYLKIHGR</sequence>
<evidence type="ECO:0000256" key="11">
    <source>
        <dbReference type="ARBA" id="ARBA00023136"/>
    </source>
</evidence>
<evidence type="ECO:0000256" key="2">
    <source>
        <dbReference type="ARBA" id="ARBA00006375"/>
    </source>
</evidence>
<evidence type="ECO:0000256" key="16">
    <source>
        <dbReference type="RuleBase" id="RU368008"/>
    </source>
</evidence>
<feature type="repeat" description="Solcar" evidence="14">
    <location>
        <begin position="14"/>
        <end position="106"/>
    </location>
</feature>
<keyword evidence="6 14" id="KW-0812">Transmembrane</keyword>
<dbReference type="PANTHER" id="PTHR45635:SF14">
    <property type="entry name" value="ADP_ATP TRANSLOCASE"/>
    <property type="match status" value="1"/>
</dbReference>
<evidence type="ECO:0000256" key="6">
    <source>
        <dbReference type="ARBA" id="ARBA00022692"/>
    </source>
</evidence>
<reference evidence="17" key="1">
    <citation type="journal article" date="2016" name="Gigascience">
        <title>De novo construction of an expanded transcriptome assembly for the western tarnished plant bug, Lygus hesperus.</title>
        <authorList>
            <person name="Tassone E.E."/>
            <person name="Geib S.M."/>
            <person name="Hall B."/>
            <person name="Fabrick J.A."/>
            <person name="Brent C.S."/>
            <person name="Hull J.J."/>
        </authorList>
    </citation>
    <scope>NUCLEOTIDE SEQUENCE</scope>
</reference>
<dbReference type="Pfam" id="PF00153">
    <property type="entry name" value="Mito_carr"/>
    <property type="match status" value="3"/>
</dbReference>
<evidence type="ECO:0000256" key="1">
    <source>
        <dbReference type="ARBA" id="ARBA00004448"/>
    </source>
</evidence>
<dbReference type="InterPro" id="IPR002067">
    <property type="entry name" value="MCP"/>
</dbReference>
<evidence type="ECO:0000313" key="17">
    <source>
        <dbReference type="EMBL" id="JAQ08071.1"/>
    </source>
</evidence>
<dbReference type="PROSITE" id="PS50920">
    <property type="entry name" value="SOLCAR"/>
    <property type="match status" value="3"/>
</dbReference>
<name>A0A146LJ27_LYGHE</name>
<dbReference type="Gene3D" id="1.50.40.10">
    <property type="entry name" value="Mitochondrial carrier domain"/>
    <property type="match status" value="1"/>
</dbReference>
<evidence type="ECO:0000256" key="3">
    <source>
        <dbReference type="ARBA" id="ARBA00011245"/>
    </source>
</evidence>
<gene>
    <name evidence="17" type="primary">SLC25A4_1</name>
    <name evidence="17" type="ORF">g.88770</name>
</gene>
<dbReference type="GO" id="GO:0005471">
    <property type="term" value="F:ATP:ADP antiporter activity"/>
    <property type="evidence" value="ECO:0007669"/>
    <property type="project" value="UniProtKB-UniRule"/>
</dbReference>
<evidence type="ECO:0000256" key="10">
    <source>
        <dbReference type="ARBA" id="ARBA00023128"/>
    </source>
</evidence>
<comment type="subunit">
    <text evidence="3 16">Monomer.</text>
</comment>
<keyword evidence="11 14" id="KW-0472">Membrane</keyword>
<accession>A0A146LJ27</accession>
<feature type="repeat" description="Solcar" evidence="14">
    <location>
        <begin position="120"/>
        <end position="209"/>
    </location>
</feature>
<keyword evidence="10" id="KW-0496">Mitochondrion</keyword>
<dbReference type="InterPro" id="IPR002113">
    <property type="entry name" value="ADT_euk_type"/>
</dbReference>
<evidence type="ECO:0000256" key="14">
    <source>
        <dbReference type="PROSITE-ProRule" id="PRU00282"/>
    </source>
</evidence>
<dbReference type="GO" id="GO:1990544">
    <property type="term" value="P:mitochondrial ATP transmembrane transport"/>
    <property type="evidence" value="ECO:0007669"/>
    <property type="project" value="InterPro"/>
</dbReference>
<dbReference type="EMBL" id="GDHC01010558">
    <property type="protein sequence ID" value="JAQ08071.1"/>
    <property type="molecule type" value="Transcribed_RNA"/>
</dbReference>
<evidence type="ECO:0000256" key="8">
    <source>
        <dbReference type="ARBA" id="ARBA00022792"/>
    </source>
</evidence>
<dbReference type="SUPFAM" id="SSF103506">
    <property type="entry name" value="Mitochondrial carrier"/>
    <property type="match status" value="1"/>
</dbReference>
<comment type="subcellular location">
    <subcellularLocation>
        <location evidence="16">Membrane</location>
        <topology evidence="16">Multi-pass membrane protein</topology>
    </subcellularLocation>
    <subcellularLocation>
        <location evidence="1">Mitochondrion inner membrane</location>
        <topology evidence="1">Multi-pass membrane protein</topology>
    </subcellularLocation>
</comment>
<comment type="function">
    <text evidence="16">Catalyzes the exchange of ADP and ATP across the membrane.</text>
</comment>
<evidence type="ECO:0000256" key="9">
    <source>
        <dbReference type="ARBA" id="ARBA00022989"/>
    </source>
</evidence>